<dbReference type="PROSITE" id="PS51781">
    <property type="entry name" value="SH3B"/>
    <property type="match status" value="1"/>
</dbReference>
<gene>
    <name evidence="2" type="ORF">ABB22_03825</name>
</gene>
<name>A0ABR5NMC5_9GAMM</name>
<sequence length="126" mass="13258">MPDLFLQASDMPRLLPRLAAAAAIVAVVLWFQPEIVEPSAKVGGSGLNLRSAPDTRAGRVAVLPVGTTVEVQRCLDDLSWCNVRHGGQSGWVAADYLIARSDGKRVKVAEAGKELGVVIETAKPGG</sequence>
<dbReference type="Pfam" id="PF08239">
    <property type="entry name" value="SH3_3"/>
    <property type="match status" value="1"/>
</dbReference>
<comment type="caution">
    <text evidence="2">The sequence shown here is derived from an EMBL/GenBank/DDBJ whole genome shotgun (WGS) entry which is preliminary data.</text>
</comment>
<dbReference type="EMBL" id="LDJG01000005">
    <property type="protein sequence ID" value="KRG59255.1"/>
    <property type="molecule type" value="Genomic_DNA"/>
</dbReference>
<evidence type="ECO:0000313" key="3">
    <source>
        <dbReference type="Proteomes" id="UP000050902"/>
    </source>
</evidence>
<keyword evidence="3" id="KW-1185">Reference proteome</keyword>
<protein>
    <recommendedName>
        <fullName evidence="1">SH3b domain-containing protein</fullName>
    </recommendedName>
</protein>
<evidence type="ECO:0000259" key="1">
    <source>
        <dbReference type="PROSITE" id="PS51781"/>
    </source>
</evidence>
<proteinExistence type="predicted"/>
<organism evidence="2 3">
    <name type="scientific">Stenotrophomonas nitritireducens</name>
    <dbReference type="NCBI Taxonomy" id="83617"/>
    <lineage>
        <taxon>Bacteria</taxon>
        <taxon>Pseudomonadati</taxon>
        <taxon>Pseudomonadota</taxon>
        <taxon>Gammaproteobacteria</taxon>
        <taxon>Lysobacterales</taxon>
        <taxon>Lysobacteraceae</taxon>
        <taxon>Stenotrophomonas</taxon>
    </lineage>
</organism>
<dbReference type="Proteomes" id="UP000050902">
    <property type="component" value="Unassembled WGS sequence"/>
</dbReference>
<feature type="domain" description="SH3b" evidence="1">
    <location>
        <begin position="37"/>
        <end position="101"/>
    </location>
</feature>
<dbReference type="InterPro" id="IPR003646">
    <property type="entry name" value="SH3-like_bac-type"/>
</dbReference>
<dbReference type="Gene3D" id="2.30.30.40">
    <property type="entry name" value="SH3 Domains"/>
    <property type="match status" value="1"/>
</dbReference>
<reference evidence="2 3" key="1">
    <citation type="submission" date="2015-05" db="EMBL/GenBank/DDBJ databases">
        <title>Genome sequencing and analysis of members of genus Stenotrophomonas.</title>
        <authorList>
            <person name="Patil P.P."/>
            <person name="Midha S."/>
            <person name="Patil P.B."/>
        </authorList>
    </citation>
    <scope>NUCLEOTIDE SEQUENCE [LARGE SCALE GENOMIC DNA]</scope>
    <source>
        <strain evidence="2 3">DSM 12575</strain>
    </source>
</reference>
<evidence type="ECO:0000313" key="2">
    <source>
        <dbReference type="EMBL" id="KRG59255.1"/>
    </source>
</evidence>
<dbReference type="SMART" id="SM00287">
    <property type="entry name" value="SH3b"/>
    <property type="match status" value="1"/>
</dbReference>
<accession>A0ABR5NMC5</accession>